<dbReference type="AlphaFoldDB" id="A0A173XM66"/>
<dbReference type="EMBL" id="CYZV01000001">
    <property type="protein sequence ID" value="CUN51927.1"/>
    <property type="molecule type" value="Genomic_DNA"/>
</dbReference>
<dbReference type="GeneID" id="83010539"/>
<accession>A0A173XM66</accession>
<dbReference type="SUPFAM" id="SSF53335">
    <property type="entry name" value="S-adenosyl-L-methionine-dependent methyltransferases"/>
    <property type="match status" value="1"/>
</dbReference>
<evidence type="ECO:0000313" key="1">
    <source>
        <dbReference type="EMBL" id="CUN51927.1"/>
    </source>
</evidence>
<proteinExistence type="predicted"/>
<dbReference type="Pfam" id="PF13489">
    <property type="entry name" value="Methyltransf_23"/>
    <property type="match status" value="1"/>
</dbReference>
<dbReference type="Proteomes" id="UP000095558">
    <property type="component" value="Unassembled WGS sequence"/>
</dbReference>
<dbReference type="Gene3D" id="3.40.50.150">
    <property type="entry name" value="Vaccinia Virus protein VP39"/>
    <property type="match status" value="1"/>
</dbReference>
<reference evidence="1 2" key="1">
    <citation type="submission" date="2015-09" db="EMBL/GenBank/DDBJ databases">
        <authorList>
            <consortium name="Pathogen Informatics"/>
        </authorList>
    </citation>
    <scope>NUCLEOTIDE SEQUENCE [LARGE SCALE GENOMIC DNA]</scope>
    <source>
        <strain evidence="1 2">2789STDY5834855</strain>
    </source>
</reference>
<evidence type="ECO:0000313" key="2">
    <source>
        <dbReference type="Proteomes" id="UP000095558"/>
    </source>
</evidence>
<protein>
    <submittedName>
        <fullName evidence="1">Uncharacterized protein conserved in bacteria</fullName>
    </submittedName>
</protein>
<organism evidence="1 2">
    <name type="scientific">Clostridium disporicum</name>
    <dbReference type="NCBI Taxonomy" id="84024"/>
    <lineage>
        <taxon>Bacteria</taxon>
        <taxon>Bacillati</taxon>
        <taxon>Bacillota</taxon>
        <taxon>Clostridia</taxon>
        <taxon>Eubacteriales</taxon>
        <taxon>Clostridiaceae</taxon>
        <taxon>Clostridium</taxon>
    </lineage>
</organism>
<gene>
    <name evidence="1" type="ORF">ERS852470_00115</name>
</gene>
<dbReference type="InterPro" id="IPR029063">
    <property type="entry name" value="SAM-dependent_MTases_sf"/>
</dbReference>
<name>A0A173XM66_9CLOT</name>
<sequence length="181" mass="20851">MKIIVGAGKTKYNGWVSTQENELNLLNLEQWERLKENEEIEAILAEHVWEHLSLEDGIKAAENCYKFLKPGGYVRCAVPDKNFKNALYQSMIKVGGPGHEAHPAAEHKMVYDYKTLVKVFEEAGFEVTLLEYCDEQGDFHYKEWDESKGKICRSYRFDNRNSRGKLGMVSIIIDAVKPFNK</sequence>
<dbReference type="OrthoDB" id="64188at2"/>
<dbReference type="RefSeq" id="WP_154820392.1">
    <property type="nucleotide sequence ID" value="NZ_CYYT01000010.1"/>
</dbReference>